<feature type="transmembrane region" description="Helical" evidence="2">
    <location>
        <begin position="180"/>
        <end position="203"/>
    </location>
</feature>
<dbReference type="OrthoDB" id="3067294at2759"/>
<organism evidence="3 4">
    <name type="scientific">Mycena venus</name>
    <dbReference type="NCBI Taxonomy" id="2733690"/>
    <lineage>
        <taxon>Eukaryota</taxon>
        <taxon>Fungi</taxon>
        <taxon>Dikarya</taxon>
        <taxon>Basidiomycota</taxon>
        <taxon>Agaricomycotina</taxon>
        <taxon>Agaricomycetes</taxon>
        <taxon>Agaricomycetidae</taxon>
        <taxon>Agaricales</taxon>
        <taxon>Marasmiineae</taxon>
        <taxon>Mycenaceae</taxon>
        <taxon>Mycena</taxon>
    </lineage>
</organism>
<protein>
    <submittedName>
        <fullName evidence="3">Amidohydro-rel domain-containing protein</fullName>
    </submittedName>
</protein>
<keyword evidence="2" id="KW-1133">Transmembrane helix</keyword>
<name>A0A8H6Z0U7_9AGAR</name>
<comment type="caution">
    <text evidence="3">The sequence shown here is derived from an EMBL/GenBank/DDBJ whole genome shotgun (WGS) entry which is preliminary data.</text>
</comment>
<evidence type="ECO:0000313" key="3">
    <source>
        <dbReference type="EMBL" id="KAF7368311.1"/>
    </source>
</evidence>
<evidence type="ECO:0000313" key="4">
    <source>
        <dbReference type="Proteomes" id="UP000620124"/>
    </source>
</evidence>
<feature type="region of interest" description="Disordered" evidence="1">
    <location>
        <begin position="258"/>
        <end position="326"/>
    </location>
</feature>
<feature type="region of interest" description="Disordered" evidence="1">
    <location>
        <begin position="209"/>
        <end position="235"/>
    </location>
</feature>
<sequence length="379" mass="38611">MSFTIIDDRDPTVTYTGTWAPGGTTHEHAGTVSSSVKVGNHFSVPFTGTAIAVYGTFDASSAGVKTSYAIDGGAATTVTSGSSPLDSFQQLFWQSEAVPNGSHNLVVTMLAVNNVGDGEGTVWFDYFNVTTDATSPTSSSSPGTSSPATSLGPASNTASSPTSSSTAVAATIAKKASHSALIGGITAGVLVLLFAVGLLFLGLRRKRKYDNLSTPPGMSPTSIIPTSSQAPTTGLLGPEPMRTASYFSPATYGDVPGAPTGAVAPGTIPTHTHNAHAPLPGPAHMQYTTPPQSSYAPSEASTSQYTNQNRGPLSVVGGSSTAGSDSIADLKRRQQQVVNSYEEGISGVPPVQHVDSGVRQLAPAVGPGLSELPPVYTPN</sequence>
<keyword evidence="2" id="KW-0812">Transmembrane</keyword>
<dbReference type="EMBL" id="JACAZI010000002">
    <property type="protein sequence ID" value="KAF7368311.1"/>
    <property type="molecule type" value="Genomic_DNA"/>
</dbReference>
<dbReference type="Proteomes" id="UP000620124">
    <property type="component" value="Unassembled WGS sequence"/>
</dbReference>
<reference evidence="3" key="1">
    <citation type="submission" date="2020-05" db="EMBL/GenBank/DDBJ databases">
        <title>Mycena genomes resolve the evolution of fungal bioluminescence.</title>
        <authorList>
            <person name="Tsai I.J."/>
        </authorList>
    </citation>
    <scope>NUCLEOTIDE SEQUENCE</scope>
    <source>
        <strain evidence="3">CCC161011</strain>
    </source>
</reference>
<dbReference type="AlphaFoldDB" id="A0A8H6Z0U7"/>
<feature type="region of interest" description="Disordered" evidence="1">
    <location>
        <begin position="134"/>
        <end position="163"/>
    </location>
</feature>
<keyword evidence="4" id="KW-1185">Reference proteome</keyword>
<keyword evidence="2" id="KW-0472">Membrane</keyword>
<proteinExistence type="predicted"/>
<accession>A0A8H6Z0U7</accession>
<feature type="compositionally biased region" description="Polar residues" evidence="1">
    <location>
        <begin position="286"/>
        <end position="324"/>
    </location>
</feature>
<feature type="compositionally biased region" description="Polar residues" evidence="1">
    <location>
        <begin position="211"/>
        <end position="232"/>
    </location>
</feature>
<evidence type="ECO:0000256" key="1">
    <source>
        <dbReference type="SAM" id="MobiDB-lite"/>
    </source>
</evidence>
<gene>
    <name evidence="3" type="ORF">MVEN_00152400</name>
</gene>
<dbReference type="Gene3D" id="2.60.120.260">
    <property type="entry name" value="Galactose-binding domain-like"/>
    <property type="match status" value="1"/>
</dbReference>
<evidence type="ECO:0000256" key="2">
    <source>
        <dbReference type="SAM" id="Phobius"/>
    </source>
</evidence>